<evidence type="ECO:0008006" key="4">
    <source>
        <dbReference type="Google" id="ProtNLM"/>
    </source>
</evidence>
<proteinExistence type="predicted"/>
<reference evidence="2 3" key="1">
    <citation type="submission" date="2016-10" db="EMBL/GenBank/DDBJ databases">
        <authorList>
            <person name="de Groot N.N."/>
        </authorList>
    </citation>
    <scope>NUCLEOTIDE SEQUENCE [LARGE SCALE GENOMIC DNA]</scope>
    <source>
        <strain evidence="2 3">CPCC 201354</strain>
    </source>
</reference>
<dbReference type="AlphaFoldDB" id="A0A1G8FBH8"/>
<feature type="signal peptide" evidence="1">
    <location>
        <begin position="1"/>
        <end position="28"/>
    </location>
</feature>
<organism evidence="2 3">
    <name type="scientific">Sinosporangium album</name>
    <dbReference type="NCBI Taxonomy" id="504805"/>
    <lineage>
        <taxon>Bacteria</taxon>
        <taxon>Bacillati</taxon>
        <taxon>Actinomycetota</taxon>
        <taxon>Actinomycetes</taxon>
        <taxon>Streptosporangiales</taxon>
        <taxon>Streptosporangiaceae</taxon>
        <taxon>Sinosporangium</taxon>
    </lineage>
</organism>
<dbReference type="Proteomes" id="UP000198923">
    <property type="component" value="Unassembled WGS sequence"/>
</dbReference>
<dbReference type="RefSeq" id="WP_093172732.1">
    <property type="nucleotide sequence ID" value="NZ_FNCN01000023.1"/>
</dbReference>
<name>A0A1G8FBH8_9ACTN</name>
<dbReference type="EMBL" id="FNCN01000023">
    <property type="protein sequence ID" value="SDH79487.1"/>
    <property type="molecule type" value="Genomic_DNA"/>
</dbReference>
<feature type="chain" id="PRO_5011792911" description="Secreted protein" evidence="1">
    <location>
        <begin position="29"/>
        <end position="167"/>
    </location>
</feature>
<dbReference type="OrthoDB" id="3532092at2"/>
<protein>
    <recommendedName>
        <fullName evidence="4">Secreted protein</fullName>
    </recommendedName>
</protein>
<evidence type="ECO:0000256" key="1">
    <source>
        <dbReference type="SAM" id="SignalP"/>
    </source>
</evidence>
<keyword evidence="1" id="KW-0732">Signal</keyword>
<evidence type="ECO:0000313" key="3">
    <source>
        <dbReference type="Proteomes" id="UP000198923"/>
    </source>
</evidence>
<gene>
    <name evidence="2" type="ORF">SAMN05421505_1239</name>
</gene>
<keyword evidence="3" id="KW-1185">Reference proteome</keyword>
<evidence type="ECO:0000313" key="2">
    <source>
        <dbReference type="EMBL" id="SDH79487.1"/>
    </source>
</evidence>
<sequence length="167" mass="18290">MKRTRSILAIIATTAAVGTLAFTGPASADTTDTARAASSANSVDYWGSYYSANFKAKANGTVKVDWDEEDESNSVRVKGKLYDLDHRTYSRGGKCAYIRFQTHGLGDDGAWTNRKVYKHCGAGSAKSFTFWNYDVDAVRAKVCQIGLHSATPIKCGSWKYLYSADDE</sequence>
<accession>A0A1G8FBH8</accession>